<accession>A0A0W0XUH3</accession>
<dbReference type="PATRIC" id="fig|45073.5.peg.2258"/>
<dbReference type="Proteomes" id="UP000054618">
    <property type="component" value="Unassembled WGS sequence"/>
</dbReference>
<evidence type="ECO:0000313" key="1">
    <source>
        <dbReference type="EMBL" id="KTD48066.1"/>
    </source>
</evidence>
<dbReference type="AlphaFoldDB" id="A0A0W0XUH3"/>
<dbReference type="RefSeq" id="WP_058508233.1">
    <property type="nucleotide sequence ID" value="NZ_CAAAIK010000057.1"/>
</dbReference>
<proteinExistence type="predicted"/>
<comment type="caution">
    <text evidence="1">The sequence shown here is derived from an EMBL/GenBank/DDBJ whole genome shotgun (WGS) entry which is preliminary data.</text>
</comment>
<dbReference type="OrthoDB" id="5631934at2"/>
<dbReference type="EMBL" id="LNYS01000017">
    <property type="protein sequence ID" value="KTD48066.1"/>
    <property type="molecule type" value="Genomic_DNA"/>
</dbReference>
<keyword evidence="2" id="KW-1185">Reference proteome</keyword>
<organism evidence="1 2">
    <name type="scientific">Legionella quinlivanii</name>
    <dbReference type="NCBI Taxonomy" id="45073"/>
    <lineage>
        <taxon>Bacteria</taxon>
        <taxon>Pseudomonadati</taxon>
        <taxon>Pseudomonadota</taxon>
        <taxon>Gammaproteobacteria</taxon>
        <taxon>Legionellales</taxon>
        <taxon>Legionellaceae</taxon>
        <taxon>Legionella</taxon>
    </lineage>
</organism>
<reference evidence="1 2" key="1">
    <citation type="submission" date="2015-11" db="EMBL/GenBank/DDBJ databases">
        <title>Genomic analysis of 38 Legionella species identifies large and diverse effector repertoires.</title>
        <authorList>
            <person name="Burstein D."/>
            <person name="Amaro F."/>
            <person name="Zusman T."/>
            <person name="Lifshitz Z."/>
            <person name="Cohen O."/>
            <person name="Gilbert J.A."/>
            <person name="Pupko T."/>
            <person name="Shuman H.A."/>
            <person name="Segal G."/>
        </authorList>
    </citation>
    <scope>NUCLEOTIDE SEQUENCE [LARGE SCALE GENOMIC DNA]</scope>
    <source>
        <strain evidence="1 2">CDC#1442-AUS-E</strain>
    </source>
</reference>
<sequence length="406" mass="47268">MTQNLSHLFPQDFLHKLINFPKETLKNLFMLCQEAVHLFITNELNALDPLVCENACHIRAFALWHMTNKYRDTSAFSVWHSVMQSFNTIIEKISALPPINEHTRQTIESYLQEHGLYLGFDNELLFDVKFIVLSYLLTLTKKQLPSSSFMLYEKTCLEALNGLGLVHNKIKSFVSSAQKELSFMSCQIIQRHSQLYDNPALMELLVIRYDDHKRSYLPQYPTAKVILLSALQHNIPLIIKVSRFVKHRYHDELLLGFTPSLDKKEFYLTPRFDNKCQAAIICEGIVNYPDGVERPETYVNRLNQQSPIQILLANFAAHPQFSGNLRNTPCIYKEAYENNSAFKAPITQEWEAFNQHAYFAKKEGCTFENPSLLFLNHVFCDSITYYPLYDPTPRKYQELLFNETEL</sequence>
<evidence type="ECO:0000313" key="2">
    <source>
        <dbReference type="Proteomes" id="UP000054618"/>
    </source>
</evidence>
<name>A0A0W0XUH3_9GAMM</name>
<gene>
    <name evidence="1" type="ORF">Lqui_2139</name>
</gene>
<protein>
    <submittedName>
        <fullName evidence="1">Uncharacterized protein</fullName>
    </submittedName>
</protein>